<evidence type="ECO:0000313" key="1">
    <source>
        <dbReference type="EMBL" id="MFC4661751.1"/>
    </source>
</evidence>
<dbReference type="Proteomes" id="UP001595988">
    <property type="component" value="Unassembled WGS sequence"/>
</dbReference>
<gene>
    <name evidence="1" type="ORF">ACFO3P_05915</name>
</gene>
<evidence type="ECO:0000313" key="2">
    <source>
        <dbReference type="Proteomes" id="UP001595988"/>
    </source>
</evidence>
<dbReference type="RefSeq" id="WP_379542277.1">
    <property type="nucleotide sequence ID" value="NZ_JBHSFT010000008.1"/>
</dbReference>
<comment type="caution">
    <text evidence="1">The sequence shown here is derived from an EMBL/GenBank/DDBJ whole genome shotgun (WGS) entry which is preliminary data.</text>
</comment>
<accession>A0ABV9JVL5</accession>
<dbReference type="EMBL" id="JBHSFT010000008">
    <property type="protein sequence ID" value="MFC4661751.1"/>
    <property type="molecule type" value="Genomic_DNA"/>
</dbReference>
<protein>
    <submittedName>
        <fullName evidence="1">Uncharacterized protein</fullName>
    </submittedName>
</protein>
<keyword evidence="2" id="KW-1185">Reference proteome</keyword>
<reference evidence="2" key="1">
    <citation type="journal article" date="2019" name="Int. J. Syst. Evol. Microbiol.">
        <title>The Global Catalogue of Microorganisms (GCM) 10K type strain sequencing project: providing services to taxonomists for standard genome sequencing and annotation.</title>
        <authorList>
            <consortium name="The Broad Institute Genomics Platform"/>
            <consortium name="The Broad Institute Genome Sequencing Center for Infectious Disease"/>
            <person name="Wu L."/>
            <person name="Ma J."/>
        </authorList>
    </citation>
    <scope>NUCLEOTIDE SEQUENCE [LARGE SCALE GENOMIC DNA]</scope>
    <source>
        <strain evidence="2">CCUG 37257</strain>
    </source>
</reference>
<name>A0ABV9JVL5_9BACI</name>
<organism evidence="1 2">
    <name type="scientific">Oceanobacillus aidingensis</name>
    <dbReference type="NCBI Taxonomy" id="645964"/>
    <lineage>
        <taxon>Bacteria</taxon>
        <taxon>Bacillati</taxon>
        <taxon>Bacillota</taxon>
        <taxon>Bacilli</taxon>
        <taxon>Bacillales</taxon>
        <taxon>Bacillaceae</taxon>
        <taxon>Oceanobacillus</taxon>
    </lineage>
</organism>
<proteinExistence type="predicted"/>
<sequence length="69" mass="7579">MRIGFQFELKDGTIIDSVEEYPPTPKGDIFYGLSNSFKNNASLNVTDKNGASLSAKFADDVKSVKVTFD</sequence>